<dbReference type="EMBL" id="CP016808">
    <property type="protein sequence ID" value="ANY68682.1"/>
    <property type="molecule type" value="Genomic_DNA"/>
</dbReference>
<evidence type="ECO:0000313" key="1">
    <source>
        <dbReference type="EMBL" id="ANY68682.1"/>
    </source>
</evidence>
<dbReference type="RefSeq" id="WP_099519787.1">
    <property type="nucleotide sequence ID" value="NZ_CP016808.1"/>
</dbReference>
<name>A0A1B2DLV4_9BACL</name>
<reference evidence="1" key="1">
    <citation type="submission" date="2016-08" db="EMBL/GenBank/DDBJ databases">
        <title>Complete Genome Seqeunce of Paenibacillus sp. BIHB 4019 from tea rhizoplane.</title>
        <authorList>
            <person name="Thakur R."/>
            <person name="Swarnkar M.K."/>
            <person name="Gulati A."/>
        </authorList>
    </citation>
    <scope>NUCLEOTIDE SEQUENCE [LARGE SCALE GENOMIC DNA]</scope>
    <source>
        <strain evidence="1">BIHB4019</strain>
    </source>
</reference>
<gene>
    <name evidence="1" type="ORF">BBD42_21080</name>
</gene>
<sequence length="75" mass="7966">MVKADGPAAPSAPVLRLKTTTSLTLQAQAGQEYSLNGITWKDSAALSGLTLDTDYTIQTRVKAMATREVSQQVQA</sequence>
<accession>A0A1B2DLV4</accession>
<organism evidence="1">
    <name type="scientific">Paenibacillus sp. BIHB 4019</name>
    <dbReference type="NCBI Taxonomy" id="1870819"/>
    <lineage>
        <taxon>Bacteria</taxon>
        <taxon>Bacillati</taxon>
        <taxon>Bacillota</taxon>
        <taxon>Bacilli</taxon>
        <taxon>Bacillales</taxon>
        <taxon>Paenibacillaceae</taxon>
        <taxon>Paenibacillus</taxon>
    </lineage>
</organism>
<proteinExistence type="predicted"/>
<dbReference type="AlphaFoldDB" id="A0A1B2DLV4"/>
<protein>
    <submittedName>
        <fullName evidence="1">Uncharacterized protein</fullName>
    </submittedName>
</protein>